<proteinExistence type="predicted"/>
<accession>A0A9W7KU62</accession>
<name>A0A9W7KU62_9STRA</name>
<dbReference type="AlphaFoldDB" id="A0A9W7KU62"/>
<organism evidence="2 3">
    <name type="scientific">Triparma retinervis</name>
    <dbReference type="NCBI Taxonomy" id="2557542"/>
    <lineage>
        <taxon>Eukaryota</taxon>
        <taxon>Sar</taxon>
        <taxon>Stramenopiles</taxon>
        <taxon>Ochrophyta</taxon>
        <taxon>Bolidophyceae</taxon>
        <taxon>Parmales</taxon>
        <taxon>Triparmaceae</taxon>
        <taxon>Triparma</taxon>
    </lineage>
</organism>
<dbReference type="Proteomes" id="UP001165082">
    <property type="component" value="Unassembled WGS sequence"/>
</dbReference>
<feature type="region of interest" description="Disordered" evidence="1">
    <location>
        <begin position="1"/>
        <end position="27"/>
    </location>
</feature>
<dbReference type="EMBL" id="BRXZ01000441">
    <property type="protein sequence ID" value="GMI11747.1"/>
    <property type="molecule type" value="Genomic_DNA"/>
</dbReference>
<feature type="compositionally biased region" description="Low complexity" evidence="1">
    <location>
        <begin position="8"/>
        <end position="24"/>
    </location>
</feature>
<dbReference type="InterPro" id="IPR036457">
    <property type="entry name" value="PPM-type-like_dom_sf"/>
</dbReference>
<dbReference type="GO" id="GO:0043169">
    <property type="term" value="F:cation binding"/>
    <property type="evidence" value="ECO:0007669"/>
    <property type="project" value="InterPro"/>
</dbReference>
<dbReference type="OrthoDB" id="10264738at2759"/>
<evidence type="ECO:0000313" key="2">
    <source>
        <dbReference type="EMBL" id="GMI11747.1"/>
    </source>
</evidence>
<evidence type="ECO:0000256" key="1">
    <source>
        <dbReference type="SAM" id="MobiDB-lite"/>
    </source>
</evidence>
<sequence length="112" mass="12246">MGLCMSTNRPSSSNDNSEPNSVNDLSRVQAPSASTNCLIGSSISCRYAYVSQRGYYPDEPNKANQDAFNIVRDYLSDGSWFFGVFDGHGKEGDLCAQFAKRNLANTMGRACK</sequence>
<keyword evidence="3" id="KW-1185">Reference proteome</keyword>
<evidence type="ECO:0000313" key="3">
    <source>
        <dbReference type="Proteomes" id="UP001165082"/>
    </source>
</evidence>
<reference evidence="2" key="1">
    <citation type="submission" date="2022-07" db="EMBL/GenBank/DDBJ databases">
        <title>Genome analysis of Parmales, a sister group of diatoms, reveals the evolutionary specialization of diatoms from phago-mixotrophs to photoautotrophs.</title>
        <authorList>
            <person name="Ban H."/>
            <person name="Sato S."/>
            <person name="Yoshikawa S."/>
            <person name="Kazumasa Y."/>
            <person name="Nakamura Y."/>
            <person name="Ichinomiya M."/>
            <person name="Saitoh K."/>
            <person name="Sato N."/>
            <person name="Blanc-Mathieu R."/>
            <person name="Endo H."/>
            <person name="Kuwata A."/>
            <person name="Ogata H."/>
        </authorList>
    </citation>
    <scope>NUCLEOTIDE SEQUENCE</scope>
</reference>
<gene>
    <name evidence="2" type="ORF">TrRE_jg13440</name>
</gene>
<dbReference type="PROSITE" id="PS01032">
    <property type="entry name" value="PPM_1"/>
    <property type="match status" value="1"/>
</dbReference>
<protein>
    <submittedName>
        <fullName evidence="2">Uncharacterized protein</fullName>
    </submittedName>
</protein>
<comment type="caution">
    <text evidence="2">The sequence shown here is derived from an EMBL/GenBank/DDBJ whole genome shotgun (WGS) entry which is preliminary data.</text>
</comment>
<feature type="non-terminal residue" evidence="2">
    <location>
        <position position="112"/>
    </location>
</feature>
<dbReference type="SUPFAM" id="SSF81606">
    <property type="entry name" value="PP2C-like"/>
    <property type="match status" value="1"/>
</dbReference>
<dbReference type="Gene3D" id="3.60.40.10">
    <property type="entry name" value="PPM-type phosphatase domain"/>
    <property type="match status" value="1"/>
</dbReference>
<dbReference type="InterPro" id="IPR000222">
    <property type="entry name" value="PP2C_BS"/>
</dbReference>